<evidence type="ECO:0000313" key="1">
    <source>
        <dbReference type="EMBL" id="SKB54840.1"/>
    </source>
</evidence>
<reference evidence="2" key="1">
    <citation type="submission" date="2017-02" db="EMBL/GenBank/DDBJ databases">
        <authorList>
            <person name="Varghese N."/>
            <person name="Submissions S."/>
        </authorList>
    </citation>
    <scope>NUCLEOTIDE SEQUENCE [LARGE SCALE GENOMIC DNA]</scope>
    <source>
        <strain evidence="2">DSM 24967</strain>
    </source>
</reference>
<dbReference type="Gene3D" id="3.20.10.10">
    <property type="entry name" value="D-amino Acid Aminotransferase, subunit A, domain 2"/>
    <property type="match status" value="1"/>
</dbReference>
<dbReference type="Proteomes" id="UP000190852">
    <property type="component" value="Unassembled WGS sequence"/>
</dbReference>
<keyword evidence="1" id="KW-0456">Lyase</keyword>
<proteinExistence type="predicted"/>
<dbReference type="InterPro" id="IPR043132">
    <property type="entry name" value="BCAT-like_C"/>
</dbReference>
<dbReference type="EMBL" id="FUYQ01000010">
    <property type="protein sequence ID" value="SKB54840.1"/>
    <property type="molecule type" value="Genomic_DNA"/>
</dbReference>
<dbReference type="Gene3D" id="3.30.470.10">
    <property type="match status" value="1"/>
</dbReference>
<accession>A0A1T5C6S9</accession>
<dbReference type="InterPro" id="IPR036038">
    <property type="entry name" value="Aminotransferase-like"/>
</dbReference>
<dbReference type="Pfam" id="PF01063">
    <property type="entry name" value="Aminotran_4"/>
    <property type="match status" value="1"/>
</dbReference>
<dbReference type="InterPro" id="IPR001544">
    <property type="entry name" value="Aminotrans_IV"/>
</dbReference>
<name>A0A1T5C6S9_9BACT</name>
<dbReference type="SUPFAM" id="SSF56752">
    <property type="entry name" value="D-aminoacid aminotransferase-like PLP-dependent enzymes"/>
    <property type="match status" value="1"/>
</dbReference>
<evidence type="ECO:0000313" key="2">
    <source>
        <dbReference type="Proteomes" id="UP000190852"/>
    </source>
</evidence>
<dbReference type="InterPro" id="IPR043131">
    <property type="entry name" value="BCAT-like_N"/>
</dbReference>
<dbReference type="RefSeq" id="WP_079683260.1">
    <property type="nucleotide sequence ID" value="NZ_FUYQ01000010.1"/>
</dbReference>
<organism evidence="1 2">
    <name type="scientific">Parabacteroides chartae</name>
    <dbReference type="NCBI Taxonomy" id="1037355"/>
    <lineage>
        <taxon>Bacteria</taxon>
        <taxon>Pseudomonadati</taxon>
        <taxon>Bacteroidota</taxon>
        <taxon>Bacteroidia</taxon>
        <taxon>Bacteroidales</taxon>
        <taxon>Tannerellaceae</taxon>
        <taxon>Parabacteroides</taxon>
    </lineage>
</organism>
<protein>
    <submittedName>
        <fullName evidence="1">4-amino-4-deoxychorismate lyase</fullName>
    </submittedName>
</protein>
<gene>
    <name evidence="1" type="ORF">SAMN05660349_01716</name>
</gene>
<dbReference type="AlphaFoldDB" id="A0A1T5C6S9"/>
<dbReference type="GO" id="GO:0016829">
    <property type="term" value="F:lyase activity"/>
    <property type="evidence" value="ECO:0007669"/>
    <property type="project" value="UniProtKB-KW"/>
</dbReference>
<keyword evidence="2" id="KW-1185">Reference proteome</keyword>
<sequence length="204" mass="24191">MCHYIESICIEKGQIQNLSFHNKRFNTTRKELFGSSTFINLENYINAETHFERTKCRVIYDQEIIDVSYQPYKLPSINNLSLVFDNEINYKYKSTDRNRINQLFDLRNDADDILIVKNGLVTDTSFCNIALWSGMEWETPAKPLLKGTRREQLLGDYTIKERNIYLEDIYTYNRIRLFNAMIQFGEIDLMINKFTLKNTIHINS</sequence>